<comment type="caution">
    <text evidence="5">The sequence shown here is derived from an EMBL/GenBank/DDBJ whole genome shotgun (WGS) entry which is preliminary data.</text>
</comment>
<evidence type="ECO:0000313" key="5">
    <source>
        <dbReference type="EMBL" id="KZN10069.1"/>
    </source>
</evidence>
<dbReference type="AlphaFoldDB" id="A0A166HC59"/>
<comment type="similarity">
    <text evidence="1">Belongs to the LEA type SMP family.</text>
</comment>
<feature type="domain" description="SMP" evidence="4">
    <location>
        <begin position="115"/>
        <end position="173"/>
    </location>
</feature>
<name>A0A166HC59_DAUCS</name>
<feature type="compositionally biased region" description="Polar residues" evidence="3">
    <location>
        <begin position="47"/>
        <end position="63"/>
    </location>
</feature>
<dbReference type="PANTHER" id="PTHR31174">
    <property type="entry name" value="SEED MATURATION FAMILY PROTEIN"/>
    <property type="match status" value="1"/>
</dbReference>
<dbReference type="Pfam" id="PF04927">
    <property type="entry name" value="SMP"/>
    <property type="match status" value="2"/>
</dbReference>
<accession>A0A166HC59</accession>
<dbReference type="InterPro" id="IPR007011">
    <property type="entry name" value="LEA_SMP_dom"/>
</dbReference>
<evidence type="ECO:0000256" key="2">
    <source>
        <dbReference type="ARBA" id="ARBA00022737"/>
    </source>
</evidence>
<keyword evidence="2" id="KW-0677">Repeat</keyword>
<sequence length="241" mass="24836">MQQDLDDAFKALTRLGTRIPISACRSNTISPCPFAFKLQFLLENKEMSQQQPQRPQYDASQDMASDEASAMQSAAIRNANAAGGLHVIAGSVGGQAVEEDANMSPGIGSKDGDTITIGEALEATALSEAGDKPVEISDAAAIQAAEVRATGSSQIIPGGVAATAQSAANMNSRTTDDANKTTLGDVLADASLKLPDDQPVKAEDADRVIGAELRNDPGLTVHPGGVATSMAAAAELNKKMQ</sequence>
<gene>
    <name evidence="5" type="ORF">DCAR_002725</name>
</gene>
<reference evidence="5" key="1">
    <citation type="journal article" date="2016" name="Nat. Genet.">
        <title>A high-quality carrot genome assembly provides new insights into carotenoid accumulation and asterid genome evolution.</title>
        <authorList>
            <person name="Iorizzo M."/>
            <person name="Ellison S."/>
            <person name="Senalik D."/>
            <person name="Zeng P."/>
            <person name="Satapoomin P."/>
            <person name="Huang J."/>
            <person name="Bowman M."/>
            <person name="Iovene M."/>
            <person name="Sanseverino W."/>
            <person name="Cavagnaro P."/>
            <person name="Yildiz M."/>
            <person name="Macko-Podgorni A."/>
            <person name="Moranska E."/>
            <person name="Grzebelus E."/>
            <person name="Grzebelus D."/>
            <person name="Ashrafi H."/>
            <person name="Zheng Z."/>
            <person name="Cheng S."/>
            <person name="Spooner D."/>
            <person name="Van Deynze A."/>
            <person name="Simon P."/>
        </authorList>
    </citation>
    <scope>NUCLEOTIDE SEQUENCE [LARGE SCALE GENOMIC DNA]</scope>
    <source>
        <tissue evidence="5">Leaf</tissue>
    </source>
</reference>
<dbReference type="Gramene" id="KZN10069">
    <property type="protein sequence ID" value="KZN10069"/>
    <property type="gene ID" value="DCAR_002725"/>
</dbReference>
<feature type="region of interest" description="Disordered" evidence="3">
    <location>
        <begin position="46"/>
        <end position="71"/>
    </location>
</feature>
<protein>
    <recommendedName>
        <fullName evidence="4">SMP domain-containing protein</fullName>
    </recommendedName>
</protein>
<proteinExistence type="inferred from homology"/>
<evidence type="ECO:0000259" key="4">
    <source>
        <dbReference type="Pfam" id="PF04927"/>
    </source>
</evidence>
<dbReference type="STRING" id="79200.A0A166HC59"/>
<dbReference type="OrthoDB" id="2014755at2759"/>
<feature type="domain" description="SMP" evidence="4">
    <location>
        <begin position="181"/>
        <end position="239"/>
    </location>
</feature>
<evidence type="ECO:0000256" key="3">
    <source>
        <dbReference type="SAM" id="MobiDB-lite"/>
    </source>
</evidence>
<dbReference type="EMBL" id="LNRQ01000001">
    <property type="protein sequence ID" value="KZN10069.1"/>
    <property type="molecule type" value="Genomic_DNA"/>
</dbReference>
<dbReference type="KEGG" id="dcr:108206406"/>
<evidence type="ECO:0000256" key="1">
    <source>
        <dbReference type="ARBA" id="ARBA00010733"/>
    </source>
</evidence>
<organism evidence="5">
    <name type="scientific">Daucus carota subsp. sativus</name>
    <name type="common">Carrot</name>
    <dbReference type="NCBI Taxonomy" id="79200"/>
    <lineage>
        <taxon>Eukaryota</taxon>
        <taxon>Viridiplantae</taxon>
        <taxon>Streptophyta</taxon>
        <taxon>Embryophyta</taxon>
        <taxon>Tracheophyta</taxon>
        <taxon>Spermatophyta</taxon>
        <taxon>Magnoliopsida</taxon>
        <taxon>eudicotyledons</taxon>
        <taxon>Gunneridae</taxon>
        <taxon>Pentapetalae</taxon>
        <taxon>asterids</taxon>
        <taxon>campanulids</taxon>
        <taxon>Apiales</taxon>
        <taxon>Apiaceae</taxon>
        <taxon>Apioideae</taxon>
        <taxon>Scandiceae</taxon>
        <taxon>Daucinae</taxon>
        <taxon>Daucus</taxon>
        <taxon>Daucus sect. Daucus</taxon>
    </lineage>
</organism>
<dbReference type="InterPro" id="IPR042971">
    <property type="entry name" value="LEA_SMP"/>
</dbReference>
<dbReference type="PANTHER" id="PTHR31174:SF31">
    <property type="entry name" value="LATE EMBRYOGENESIS ABUNDANT PROTEIN 3"/>
    <property type="match status" value="1"/>
</dbReference>